<reference evidence="2" key="1">
    <citation type="submission" date="2018-02" db="EMBL/GenBank/DDBJ databases">
        <title>Rhizophora mucronata_Transcriptome.</title>
        <authorList>
            <person name="Meera S.P."/>
            <person name="Sreeshan A."/>
            <person name="Augustine A."/>
        </authorList>
    </citation>
    <scope>NUCLEOTIDE SEQUENCE</scope>
    <source>
        <tissue evidence="2">Leaf</tissue>
    </source>
</reference>
<name>A0A2P2PL84_RHIMU</name>
<dbReference type="AlphaFoldDB" id="A0A2P2PL84"/>
<evidence type="ECO:0000256" key="1">
    <source>
        <dbReference type="SAM" id="MobiDB-lite"/>
    </source>
</evidence>
<protein>
    <submittedName>
        <fullName evidence="2">Uncharacterized protein</fullName>
    </submittedName>
</protein>
<sequence length="21" mass="2397">MIVLIQSQNRLNSSLRSPKDP</sequence>
<evidence type="ECO:0000313" key="2">
    <source>
        <dbReference type="EMBL" id="MBX55513.1"/>
    </source>
</evidence>
<accession>A0A2P2PL84</accession>
<dbReference type="EMBL" id="GGEC01075029">
    <property type="protein sequence ID" value="MBX55513.1"/>
    <property type="molecule type" value="Transcribed_RNA"/>
</dbReference>
<organism evidence="2">
    <name type="scientific">Rhizophora mucronata</name>
    <name type="common">Asiatic mangrove</name>
    <dbReference type="NCBI Taxonomy" id="61149"/>
    <lineage>
        <taxon>Eukaryota</taxon>
        <taxon>Viridiplantae</taxon>
        <taxon>Streptophyta</taxon>
        <taxon>Embryophyta</taxon>
        <taxon>Tracheophyta</taxon>
        <taxon>Spermatophyta</taxon>
        <taxon>Magnoliopsida</taxon>
        <taxon>eudicotyledons</taxon>
        <taxon>Gunneridae</taxon>
        <taxon>Pentapetalae</taxon>
        <taxon>rosids</taxon>
        <taxon>fabids</taxon>
        <taxon>Malpighiales</taxon>
        <taxon>Rhizophoraceae</taxon>
        <taxon>Rhizophora</taxon>
    </lineage>
</organism>
<feature type="region of interest" description="Disordered" evidence="1">
    <location>
        <begin position="1"/>
        <end position="21"/>
    </location>
</feature>
<proteinExistence type="predicted"/>